<protein>
    <submittedName>
        <fullName evidence="1">Uncharacterized protein</fullName>
    </submittedName>
</protein>
<dbReference type="Proteomes" id="UP000033710">
    <property type="component" value="Unassembled WGS sequence"/>
</dbReference>
<reference evidence="1 2" key="2">
    <citation type="journal article" date="2015" name="Eukaryot. Cell">
        <title>Asexual propagation of a virulent clone complex in a human and feline outbreak of sporotrichosis.</title>
        <authorList>
            <person name="Teixeira Mde M."/>
            <person name="Rodrigues A.M."/>
            <person name="Tsui C.K."/>
            <person name="de Almeida L.G."/>
            <person name="Van Diepeningen A.D."/>
            <person name="van den Ende B.G."/>
            <person name="Fernandes G.F."/>
            <person name="Kano R."/>
            <person name="Hamelin R.C."/>
            <person name="Lopes-Bezerra L.M."/>
            <person name="Vasconcelos A.T."/>
            <person name="de Hoog S."/>
            <person name="de Camargo Z.P."/>
            <person name="Felipe M.S."/>
        </authorList>
    </citation>
    <scope>NUCLEOTIDE SEQUENCE [LARGE SCALE GENOMIC DNA]</scope>
    <source>
        <strain evidence="1 2">1099-18</strain>
    </source>
</reference>
<accession>A0A0F2LVM2</accession>
<dbReference type="GeneID" id="27672263"/>
<dbReference type="AlphaFoldDB" id="A0A0F2LVM2"/>
<dbReference type="KEGG" id="ssck:SPSK_10663"/>
<evidence type="ECO:0000313" key="1">
    <source>
        <dbReference type="EMBL" id="KJR80909.1"/>
    </source>
</evidence>
<sequence>MAQSGVVGRRWGRDDWPVVRDAVVAFLSRKTFVGSAAIIPAHGRHLRIAVSCVLPKYLLWLSLFGHVCCNALPFIMFVRCPDGVAARKAHVERHTRSLSGYSSAVLAPYHTAVVVSCARCAVRCAVRCAPFEA</sequence>
<reference evidence="1 2" key="1">
    <citation type="journal article" date="2014" name="BMC Genomics">
        <title>Comparative genomics of the major fungal agents of human and animal Sporotrichosis: Sporothrix schenckii and Sporothrix brasiliensis.</title>
        <authorList>
            <person name="Teixeira M.M."/>
            <person name="de Almeida L.G."/>
            <person name="Kubitschek-Barreira P."/>
            <person name="Alves F.L."/>
            <person name="Kioshima E.S."/>
            <person name="Abadio A.K."/>
            <person name="Fernandes L."/>
            <person name="Derengowski L.S."/>
            <person name="Ferreira K.S."/>
            <person name="Souza R.C."/>
            <person name="Ruiz J.C."/>
            <person name="de Andrade N.C."/>
            <person name="Paes H.C."/>
            <person name="Nicola A.M."/>
            <person name="Albuquerque P."/>
            <person name="Gerber A.L."/>
            <person name="Martins V.P."/>
            <person name="Peconick L.D."/>
            <person name="Neto A.V."/>
            <person name="Chaucanez C.B."/>
            <person name="Silva P.A."/>
            <person name="Cunha O.L."/>
            <person name="de Oliveira F.F."/>
            <person name="dos Santos T.C."/>
            <person name="Barros A.L."/>
            <person name="Soares M.A."/>
            <person name="de Oliveira L.M."/>
            <person name="Marini M.M."/>
            <person name="Villalobos-Duno H."/>
            <person name="Cunha M.M."/>
            <person name="de Hoog S."/>
            <person name="da Silveira J.F."/>
            <person name="Henrissat B."/>
            <person name="Nino-Vega G.A."/>
            <person name="Cisalpino P.S."/>
            <person name="Mora-Montes H.M."/>
            <person name="Almeida S.R."/>
            <person name="Stajich J.E."/>
            <person name="Lopes-Bezerra L.M."/>
            <person name="Vasconcelos A.T."/>
            <person name="Felipe M.S."/>
        </authorList>
    </citation>
    <scope>NUCLEOTIDE SEQUENCE [LARGE SCALE GENOMIC DNA]</scope>
    <source>
        <strain evidence="1 2">1099-18</strain>
    </source>
</reference>
<evidence type="ECO:0000313" key="2">
    <source>
        <dbReference type="Proteomes" id="UP000033710"/>
    </source>
</evidence>
<gene>
    <name evidence="1" type="ORF">SPSK_10663</name>
</gene>
<dbReference type="VEuPathDB" id="FungiDB:SPSK_10663"/>
<dbReference type="RefSeq" id="XP_016583585.1">
    <property type="nucleotide sequence ID" value="XM_016736986.1"/>
</dbReference>
<organism evidence="1 2">
    <name type="scientific">Sporothrix schenckii 1099-18</name>
    <dbReference type="NCBI Taxonomy" id="1397361"/>
    <lineage>
        <taxon>Eukaryota</taxon>
        <taxon>Fungi</taxon>
        <taxon>Dikarya</taxon>
        <taxon>Ascomycota</taxon>
        <taxon>Pezizomycotina</taxon>
        <taxon>Sordariomycetes</taxon>
        <taxon>Sordariomycetidae</taxon>
        <taxon>Ophiostomatales</taxon>
        <taxon>Ophiostomataceae</taxon>
        <taxon>Sporothrix</taxon>
    </lineage>
</organism>
<dbReference type="EMBL" id="AXCR01000012">
    <property type="protein sequence ID" value="KJR80909.1"/>
    <property type="molecule type" value="Genomic_DNA"/>
</dbReference>
<proteinExistence type="predicted"/>
<name>A0A0F2LVM2_SPOSC</name>
<comment type="caution">
    <text evidence="1">The sequence shown here is derived from an EMBL/GenBank/DDBJ whole genome shotgun (WGS) entry which is preliminary data.</text>
</comment>